<organism evidence="1 2">
    <name type="scientific">Entomophthora muscae</name>
    <dbReference type="NCBI Taxonomy" id="34485"/>
    <lineage>
        <taxon>Eukaryota</taxon>
        <taxon>Fungi</taxon>
        <taxon>Fungi incertae sedis</taxon>
        <taxon>Zoopagomycota</taxon>
        <taxon>Entomophthoromycotina</taxon>
        <taxon>Entomophthoromycetes</taxon>
        <taxon>Entomophthorales</taxon>
        <taxon>Entomophthoraceae</taxon>
        <taxon>Entomophthora</taxon>
    </lineage>
</organism>
<comment type="caution">
    <text evidence="1">The sequence shown here is derived from an EMBL/GenBank/DDBJ whole genome shotgun (WGS) entry which is preliminary data.</text>
</comment>
<gene>
    <name evidence="1" type="ORF">DSO57_1023786</name>
</gene>
<dbReference type="Proteomes" id="UP001165960">
    <property type="component" value="Unassembled WGS sequence"/>
</dbReference>
<protein>
    <submittedName>
        <fullName evidence="1">Uncharacterized protein</fullName>
    </submittedName>
</protein>
<proteinExistence type="predicted"/>
<reference evidence="1" key="1">
    <citation type="submission" date="2022-04" db="EMBL/GenBank/DDBJ databases">
        <title>Genome of the entomopathogenic fungus Entomophthora muscae.</title>
        <authorList>
            <person name="Elya C."/>
            <person name="Lovett B.R."/>
            <person name="Lee E."/>
            <person name="Macias A.M."/>
            <person name="Hajek A.E."/>
            <person name="De Bivort B.L."/>
            <person name="Kasson M.T."/>
            <person name="De Fine Licht H.H."/>
            <person name="Stajich J.E."/>
        </authorList>
    </citation>
    <scope>NUCLEOTIDE SEQUENCE</scope>
    <source>
        <strain evidence="1">Berkeley</strain>
    </source>
</reference>
<accession>A0ACC2U0Q0</accession>
<dbReference type="EMBL" id="QTSX02001546">
    <property type="protein sequence ID" value="KAJ9080545.1"/>
    <property type="molecule type" value="Genomic_DNA"/>
</dbReference>
<evidence type="ECO:0000313" key="1">
    <source>
        <dbReference type="EMBL" id="KAJ9080545.1"/>
    </source>
</evidence>
<name>A0ACC2U0Q0_9FUNG</name>
<evidence type="ECO:0000313" key="2">
    <source>
        <dbReference type="Proteomes" id="UP001165960"/>
    </source>
</evidence>
<keyword evidence="2" id="KW-1185">Reference proteome</keyword>
<sequence length="219" mass="24407">MKFTAFIISSILATPVPYYATEVDSARQEKSANSYKQAYGTQEQGVDETKAAYGDVRAIGDNKQAYSAQEQVSGENKAAYGDVRAIGDNKQVHGDARAINNKQAYITGEKRSDENKAAYENVESIGDVRSIDENMQVDIDYIDEWDPVAIEEEWESSDEETYLEAKSGNQAYSSGKVQDWNGSNRKGNNGCKDMSRNGQDIRRQIALYQSMGFGQKPRH</sequence>